<dbReference type="Proteomes" id="UP000824469">
    <property type="component" value="Unassembled WGS sequence"/>
</dbReference>
<organism evidence="1 2">
    <name type="scientific">Taxus chinensis</name>
    <name type="common">Chinese yew</name>
    <name type="synonym">Taxus wallichiana var. chinensis</name>
    <dbReference type="NCBI Taxonomy" id="29808"/>
    <lineage>
        <taxon>Eukaryota</taxon>
        <taxon>Viridiplantae</taxon>
        <taxon>Streptophyta</taxon>
        <taxon>Embryophyta</taxon>
        <taxon>Tracheophyta</taxon>
        <taxon>Spermatophyta</taxon>
        <taxon>Pinopsida</taxon>
        <taxon>Pinidae</taxon>
        <taxon>Conifers II</taxon>
        <taxon>Cupressales</taxon>
        <taxon>Taxaceae</taxon>
        <taxon>Taxus</taxon>
    </lineage>
</organism>
<protein>
    <submittedName>
        <fullName evidence="1">Uncharacterized protein</fullName>
    </submittedName>
</protein>
<evidence type="ECO:0000313" key="2">
    <source>
        <dbReference type="Proteomes" id="UP000824469"/>
    </source>
</evidence>
<sequence length="50" mass="5322">GNYMIMSKEETSLPKGVLFDPNDVWTLEFDGSYSSVGSGVVVVLISPGAK</sequence>
<proteinExistence type="predicted"/>
<feature type="non-terminal residue" evidence="1">
    <location>
        <position position="1"/>
    </location>
</feature>
<gene>
    <name evidence="1" type="ORF">KI387_011416</name>
</gene>
<comment type="caution">
    <text evidence="1">The sequence shown here is derived from an EMBL/GenBank/DDBJ whole genome shotgun (WGS) entry which is preliminary data.</text>
</comment>
<evidence type="ECO:0000313" key="1">
    <source>
        <dbReference type="EMBL" id="KAH9307012.1"/>
    </source>
</evidence>
<accession>A0AA38KZF1</accession>
<reference evidence="1 2" key="1">
    <citation type="journal article" date="2021" name="Nat. Plants">
        <title>The Taxus genome provides insights into paclitaxel biosynthesis.</title>
        <authorList>
            <person name="Xiong X."/>
            <person name="Gou J."/>
            <person name="Liao Q."/>
            <person name="Li Y."/>
            <person name="Zhou Q."/>
            <person name="Bi G."/>
            <person name="Li C."/>
            <person name="Du R."/>
            <person name="Wang X."/>
            <person name="Sun T."/>
            <person name="Guo L."/>
            <person name="Liang H."/>
            <person name="Lu P."/>
            <person name="Wu Y."/>
            <person name="Zhang Z."/>
            <person name="Ro D.K."/>
            <person name="Shang Y."/>
            <person name="Huang S."/>
            <person name="Yan J."/>
        </authorList>
    </citation>
    <scope>NUCLEOTIDE SEQUENCE [LARGE SCALE GENOMIC DNA]</scope>
    <source>
        <strain evidence="1">Ta-2019</strain>
    </source>
</reference>
<feature type="non-terminal residue" evidence="1">
    <location>
        <position position="50"/>
    </location>
</feature>
<dbReference type="EMBL" id="JAHRHJ020000008">
    <property type="protein sequence ID" value="KAH9307012.1"/>
    <property type="molecule type" value="Genomic_DNA"/>
</dbReference>
<name>A0AA38KZF1_TAXCH</name>
<keyword evidence="2" id="KW-1185">Reference proteome</keyword>
<dbReference type="AlphaFoldDB" id="A0AA38KZF1"/>